<sequence>MHILFIGYGKTSQRVAKHLFERGHHISTISRTPKTDCYATHYTQDVHCLDVTDLAPIDVVYVILAPSQSGLDAYQHTYVDSIKPIVQALASHPVKRIVIVSSTRVYGQNAGERVDDDSEIQPVDEQGHLLRKMELLWQSYYPLQSIIVRPTGIYGISIARLKRLAEQTLSYPNLHFSNRIHIDDLAKFLALLVDLPHVEASYIVSNNQPLPMHEILQWFQQQLGLPLLKLLTEQQTGKRIYATRLMQTGFKFDHLICFNDYAAALSAHSNAEKLD</sequence>
<organism evidence="2 4">
    <name type="scientific">Acinetobacter haemolyticus</name>
    <dbReference type="NCBI Taxonomy" id="29430"/>
    <lineage>
        <taxon>Bacteria</taxon>
        <taxon>Pseudomonadati</taxon>
        <taxon>Pseudomonadota</taxon>
        <taxon>Gammaproteobacteria</taxon>
        <taxon>Moraxellales</taxon>
        <taxon>Moraxellaceae</taxon>
        <taxon>Acinetobacter</taxon>
    </lineage>
</organism>
<dbReference type="InterPro" id="IPR051783">
    <property type="entry name" value="NAD(P)-dependent_oxidoreduct"/>
</dbReference>
<dbReference type="Pfam" id="PF01370">
    <property type="entry name" value="Epimerase"/>
    <property type="match status" value="1"/>
</dbReference>
<evidence type="ECO:0000313" key="5">
    <source>
        <dbReference type="Proteomes" id="UP000463868"/>
    </source>
</evidence>
<dbReference type="Proteomes" id="UP000463868">
    <property type="component" value="Chromosome"/>
</dbReference>
<evidence type="ECO:0000313" key="3">
    <source>
        <dbReference type="EMBL" id="QHI12296.1"/>
    </source>
</evidence>
<dbReference type="Proteomes" id="UP000451048">
    <property type="component" value="Unassembled WGS sequence"/>
</dbReference>
<reference evidence="2 4" key="2">
    <citation type="submission" date="2019-12" db="EMBL/GenBank/DDBJ databases">
        <title>Acinetobacter haemolyticus comparative genomics.</title>
        <authorList>
            <person name="Castro-Jaimes S."/>
            <person name="Bello-Lopez E."/>
            <person name="Velazquez-Acosta C."/>
            <person name="Volkow-Fernandez P."/>
            <person name="Lozano-Zarain P."/>
            <person name="Castillo Ramirez S."/>
            <person name="Cevallos M.A."/>
        </authorList>
    </citation>
    <scope>NUCLEOTIDE SEQUENCE [LARGE SCALE GENOMIC DNA]</scope>
    <source>
        <strain evidence="2 4">AN10</strain>
    </source>
</reference>
<dbReference type="KEGG" id="ahl:AHTJS_01990"/>
<dbReference type="SUPFAM" id="SSF51735">
    <property type="entry name" value="NAD(P)-binding Rossmann-fold domains"/>
    <property type="match status" value="1"/>
</dbReference>
<reference evidence="3 5" key="1">
    <citation type="submission" date="2018-08" db="EMBL/GenBank/DDBJ databases">
        <title>Analysis of the genomic diversity of Mexican Acinetobacter haemolyticus clinical isolates.</title>
        <authorList>
            <person name="Castro-Jaimes S."/>
            <person name="Cevallos M.A."/>
        </authorList>
    </citation>
    <scope>NUCLEOTIDE SEQUENCE [LARGE SCALE GENOMIC DNA]</scope>
    <source>
        <strain evidence="3 5">AN43</strain>
    </source>
</reference>
<dbReference type="InterPro" id="IPR001509">
    <property type="entry name" value="Epimerase_deHydtase"/>
</dbReference>
<dbReference type="GO" id="GO:0005737">
    <property type="term" value="C:cytoplasm"/>
    <property type="evidence" value="ECO:0007669"/>
    <property type="project" value="TreeGrafter"/>
</dbReference>
<gene>
    <name evidence="3" type="ORF">AhaeAN43_02305</name>
    <name evidence="2" type="ORF">GPS52_08210</name>
</gene>
<name>A0A1L6KJP4_ACIHA</name>
<dbReference type="RefSeq" id="WP_005086857.1">
    <property type="nucleotide sequence ID" value="NZ_BBSE01000005.1"/>
</dbReference>
<dbReference type="PANTHER" id="PTHR48079">
    <property type="entry name" value="PROTEIN YEEZ"/>
    <property type="match status" value="1"/>
</dbReference>
<dbReference type="EMBL" id="CP031976">
    <property type="protein sequence ID" value="QHI12296.1"/>
    <property type="molecule type" value="Genomic_DNA"/>
</dbReference>
<feature type="domain" description="NAD-dependent epimerase/dehydratase" evidence="1">
    <location>
        <begin position="13"/>
        <end position="157"/>
    </location>
</feature>
<dbReference type="AlphaFoldDB" id="A0A1L6KJP4"/>
<protein>
    <submittedName>
        <fullName evidence="2">NAD(P)H-binding protein</fullName>
    </submittedName>
    <submittedName>
        <fullName evidence="3">NAD-dependent epimerase/dehydratase family protein</fullName>
    </submittedName>
</protein>
<evidence type="ECO:0000313" key="4">
    <source>
        <dbReference type="Proteomes" id="UP000451048"/>
    </source>
</evidence>
<dbReference type="OrthoDB" id="9808276at2"/>
<dbReference type="GO" id="GO:0004029">
    <property type="term" value="F:aldehyde dehydrogenase (NAD+) activity"/>
    <property type="evidence" value="ECO:0007669"/>
    <property type="project" value="TreeGrafter"/>
</dbReference>
<dbReference type="EMBL" id="WTTO01000019">
    <property type="protein sequence ID" value="NAR73479.1"/>
    <property type="molecule type" value="Genomic_DNA"/>
</dbReference>
<dbReference type="InterPro" id="IPR036291">
    <property type="entry name" value="NAD(P)-bd_dom_sf"/>
</dbReference>
<evidence type="ECO:0000259" key="1">
    <source>
        <dbReference type="Pfam" id="PF01370"/>
    </source>
</evidence>
<accession>A0A1L6KJP4</accession>
<dbReference type="Gene3D" id="3.40.50.720">
    <property type="entry name" value="NAD(P)-binding Rossmann-like Domain"/>
    <property type="match status" value="1"/>
</dbReference>
<evidence type="ECO:0000313" key="2">
    <source>
        <dbReference type="EMBL" id="NAR73479.1"/>
    </source>
</evidence>
<proteinExistence type="predicted"/>
<dbReference type="STRING" id="29430.AHTJS_01990"/>
<dbReference type="PANTHER" id="PTHR48079:SF6">
    <property type="entry name" value="NAD(P)-BINDING DOMAIN-CONTAINING PROTEIN-RELATED"/>
    <property type="match status" value="1"/>
</dbReference>